<feature type="domain" description="Zn(2)-C6 fungal-type" evidence="10">
    <location>
        <begin position="48"/>
        <end position="82"/>
    </location>
</feature>
<accession>A0A395GUS7</accession>
<dbReference type="InterPro" id="IPR051089">
    <property type="entry name" value="prtT"/>
</dbReference>
<evidence type="ECO:0000256" key="3">
    <source>
        <dbReference type="ARBA" id="ARBA00022833"/>
    </source>
</evidence>
<dbReference type="STRING" id="1448316.A0A395GUS7"/>
<dbReference type="AlphaFoldDB" id="A0A395GUS7"/>
<dbReference type="GO" id="GO:0006351">
    <property type="term" value="P:DNA-templated transcription"/>
    <property type="evidence" value="ECO:0007669"/>
    <property type="project" value="InterPro"/>
</dbReference>
<reference evidence="11 12" key="1">
    <citation type="submission" date="2018-02" db="EMBL/GenBank/DDBJ databases">
        <title>The genomes of Aspergillus section Nigri reveals drivers in fungal speciation.</title>
        <authorList>
            <consortium name="DOE Joint Genome Institute"/>
            <person name="Vesth T.C."/>
            <person name="Nybo J."/>
            <person name="Theobald S."/>
            <person name="Brandl J."/>
            <person name="Frisvad J.C."/>
            <person name="Nielsen K.F."/>
            <person name="Lyhne E.K."/>
            <person name="Kogle M.E."/>
            <person name="Kuo A."/>
            <person name="Riley R."/>
            <person name="Clum A."/>
            <person name="Nolan M."/>
            <person name="Lipzen A."/>
            <person name="Salamov A."/>
            <person name="Henrissat B."/>
            <person name="Wiebenga A."/>
            <person name="De vries R.P."/>
            <person name="Grigoriev I.V."/>
            <person name="Mortensen U.H."/>
            <person name="Andersen M.R."/>
            <person name="Baker S.E."/>
        </authorList>
    </citation>
    <scope>NUCLEOTIDE SEQUENCE [LARGE SCALE GENOMIC DNA]</scope>
    <source>
        <strain evidence="11 12">CBS 121593</strain>
    </source>
</reference>
<evidence type="ECO:0000256" key="6">
    <source>
        <dbReference type="ARBA" id="ARBA00023163"/>
    </source>
</evidence>
<evidence type="ECO:0000256" key="1">
    <source>
        <dbReference type="ARBA" id="ARBA00004123"/>
    </source>
</evidence>
<dbReference type="InterPro" id="IPR036864">
    <property type="entry name" value="Zn2-C6_fun-type_DNA-bd_sf"/>
</dbReference>
<dbReference type="RefSeq" id="XP_025573066.1">
    <property type="nucleotide sequence ID" value="XM_025722798.1"/>
</dbReference>
<dbReference type="GO" id="GO:0008270">
    <property type="term" value="F:zinc ion binding"/>
    <property type="evidence" value="ECO:0007669"/>
    <property type="project" value="InterPro"/>
</dbReference>
<keyword evidence="12" id="KW-1185">Reference proteome</keyword>
<dbReference type="InterPro" id="IPR007219">
    <property type="entry name" value="XnlR_reg_dom"/>
</dbReference>
<dbReference type="SUPFAM" id="SSF57701">
    <property type="entry name" value="Zn2/Cys6 DNA-binding domain"/>
    <property type="match status" value="1"/>
</dbReference>
<evidence type="ECO:0000256" key="2">
    <source>
        <dbReference type="ARBA" id="ARBA00022723"/>
    </source>
</evidence>
<proteinExistence type="predicted"/>
<evidence type="ECO:0000256" key="5">
    <source>
        <dbReference type="ARBA" id="ARBA00023125"/>
    </source>
</evidence>
<keyword evidence="5" id="KW-0238">DNA-binding</keyword>
<keyword evidence="2" id="KW-0479">Metal-binding</keyword>
<dbReference type="GO" id="GO:0000981">
    <property type="term" value="F:DNA-binding transcription factor activity, RNA polymerase II-specific"/>
    <property type="evidence" value="ECO:0007669"/>
    <property type="project" value="InterPro"/>
</dbReference>
<keyword evidence="3" id="KW-0862">Zinc</keyword>
<dbReference type="PROSITE" id="PS50048">
    <property type="entry name" value="ZN2_CY6_FUNGAL_2"/>
    <property type="match status" value="1"/>
</dbReference>
<feature type="coiled-coil region" evidence="8">
    <location>
        <begin position="103"/>
        <end position="130"/>
    </location>
</feature>
<dbReference type="PROSITE" id="PS00463">
    <property type="entry name" value="ZN2_CY6_FUNGAL_1"/>
    <property type="match status" value="1"/>
</dbReference>
<evidence type="ECO:0000256" key="9">
    <source>
        <dbReference type="SAM" id="MobiDB-lite"/>
    </source>
</evidence>
<dbReference type="CDD" id="cd12148">
    <property type="entry name" value="fungal_TF_MHR"/>
    <property type="match status" value="1"/>
</dbReference>
<dbReference type="EMBL" id="KZ824451">
    <property type="protein sequence ID" value="RAK98738.1"/>
    <property type="molecule type" value="Genomic_DNA"/>
</dbReference>
<protein>
    <recommendedName>
        <fullName evidence="10">Zn(2)-C6 fungal-type domain-containing protein</fullName>
    </recommendedName>
</protein>
<sequence length="681" mass="75433">MDVLSPCSTILVPDNPPGITSSTTPMEKRPLEDTTGTHPVKARRTARACLQCRARKQRCSPSPEGPQAPCRRCRQQATVCSFQTERAVALDDVPGPSRMAQLVVELHQQINHHETRIAKLERQASRVNASAKRHLDVPAETPHRHQPLVATPSHSPGFSMDGIDLGPPIATLRSLGALAMNDSQAGFDPVARGVISVEDAQSAITLFFNHCHPWAPFLGDEMRYSWQDLRHTSPILFLAICAVGMRFHNPDPAINSSFPALLDQAVSRLLLRPALSDVTLDSIRVLLLYAQWMPYAAEDDQSPKSRYNEISAWAVLGLAVRYALFLGLDQKALRPLAHSPTAPLSADEFARLRVWYNLLTCDFNLMLTSGLPASLDPTASGKLACRFGAHRMAQQPADLRVAGLVELVSLVYRTMRRCGDVSGRQLNVEGLRQLYLSLDEWEKTWVARLAHTESQHNQLPFTSVRWYRLALSSAALAPLMSASRPPQTVLLPRLVPLLATSVTAAVQILLSLSNGAEEYIWQLDSRDPASFRPGELEVDRAAVQRLRYAVDSTWISHTFAVIFLVLCYTRGLIDDEMRIRTIHDPLLPPPPGSIIARPLQLARDLFDAVCSSSSYHPARDFHTIVHNATALVLSPAGHEGPVVDELALQSVLDQMNEVGFEWPGTLLDPDNFWSIDMNFHN</sequence>
<keyword evidence="8" id="KW-0175">Coiled coil</keyword>
<dbReference type="PANTHER" id="PTHR31845">
    <property type="entry name" value="FINGER DOMAIN PROTEIN, PUTATIVE-RELATED"/>
    <property type="match status" value="1"/>
</dbReference>
<dbReference type="OrthoDB" id="4454541at2759"/>
<keyword evidence="6" id="KW-0804">Transcription</keyword>
<evidence type="ECO:0000313" key="11">
    <source>
        <dbReference type="EMBL" id="RAK98738.1"/>
    </source>
</evidence>
<evidence type="ECO:0000259" key="10">
    <source>
        <dbReference type="PROSITE" id="PS50048"/>
    </source>
</evidence>
<dbReference type="GO" id="GO:0005634">
    <property type="term" value="C:nucleus"/>
    <property type="evidence" value="ECO:0007669"/>
    <property type="project" value="UniProtKB-SubCell"/>
</dbReference>
<name>A0A395GUS7_9EURO</name>
<feature type="region of interest" description="Disordered" evidence="9">
    <location>
        <begin position="11"/>
        <end position="42"/>
    </location>
</feature>
<dbReference type="InterPro" id="IPR001138">
    <property type="entry name" value="Zn2Cys6_DnaBD"/>
</dbReference>
<keyword evidence="4" id="KW-0805">Transcription regulation</keyword>
<evidence type="ECO:0000256" key="4">
    <source>
        <dbReference type="ARBA" id="ARBA00023015"/>
    </source>
</evidence>
<evidence type="ECO:0000256" key="8">
    <source>
        <dbReference type="SAM" id="Coils"/>
    </source>
</evidence>
<evidence type="ECO:0000313" key="12">
    <source>
        <dbReference type="Proteomes" id="UP000249402"/>
    </source>
</evidence>
<dbReference type="CDD" id="cd00067">
    <property type="entry name" value="GAL4"/>
    <property type="match status" value="1"/>
</dbReference>
<dbReference type="GO" id="GO:0009893">
    <property type="term" value="P:positive regulation of metabolic process"/>
    <property type="evidence" value="ECO:0007669"/>
    <property type="project" value="UniProtKB-ARBA"/>
</dbReference>
<gene>
    <name evidence="11" type="ORF">BO80DRAFT_466705</name>
</gene>
<dbReference type="GeneID" id="37227663"/>
<dbReference type="Gene3D" id="4.10.240.10">
    <property type="entry name" value="Zn(2)-C6 fungal-type DNA-binding domain"/>
    <property type="match status" value="1"/>
</dbReference>
<evidence type="ECO:0000256" key="7">
    <source>
        <dbReference type="ARBA" id="ARBA00023242"/>
    </source>
</evidence>
<keyword evidence="7" id="KW-0539">Nucleus</keyword>
<dbReference type="Pfam" id="PF04082">
    <property type="entry name" value="Fungal_trans"/>
    <property type="match status" value="1"/>
</dbReference>
<dbReference type="PANTHER" id="PTHR31845:SF17">
    <property type="entry name" value="ZN(II)2CYS6 TRANSCRIPTION FACTOR (EUROFUNG)"/>
    <property type="match status" value="1"/>
</dbReference>
<dbReference type="VEuPathDB" id="FungiDB:BO80DRAFT_466705"/>
<dbReference type="GO" id="GO:0000976">
    <property type="term" value="F:transcription cis-regulatory region binding"/>
    <property type="evidence" value="ECO:0007669"/>
    <property type="project" value="TreeGrafter"/>
</dbReference>
<organism evidence="11 12">
    <name type="scientific">Aspergillus ibericus CBS 121593</name>
    <dbReference type="NCBI Taxonomy" id="1448316"/>
    <lineage>
        <taxon>Eukaryota</taxon>
        <taxon>Fungi</taxon>
        <taxon>Dikarya</taxon>
        <taxon>Ascomycota</taxon>
        <taxon>Pezizomycotina</taxon>
        <taxon>Eurotiomycetes</taxon>
        <taxon>Eurotiomycetidae</taxon>
        <taxon>Eurotiales</taxon>
        <taxon>Aspergillaceae</taxon>
        <taxon>Aspergillus</taxon>
        <taxon>Aspergillus subgen. Circumdati</taxon>
    </lineage>
</organism>
<comment type="subcellular location">
    <subcellularLocation>
        <location evidence="1">Nucleus</location>
    </subcellularLocation>
</comment>
<dbReference type="Proteomes" id="UP000249402">
    <property type="component" value="Unassembled WGS sequence"/>
</dbReference>